<organism evidence="1 2">
    <name type="scientific">Characodon lateralis</name>
    <dbReference type="NCBI Taxonomy" id="208331"/>
    <lineage>
        <taxon>Eukaryota</taxon>
        <taxon>Metazoa</taxon>
        <taxon>Chordata</taxon>
        <taxon>Craniata</taxon>
        <taxon>Vertebrata</taxon>
        <taxon>Euteleostomi</taxon>
        <taxon>Actinopterygii</taxon>
        <taxon>Neopterygii</taxon>
        <taxon>Teleostei</taxon>
        <taxon>Neoteleostei</taxon>
        <taxon>Acanthomorphata</taxon>
        <taxon>Ovalentaria</taxon>
        <taxon>Atherinomorphae</taxon>
        <taxon>Cyprinodontiformes</taxon>
        <taxon>Goodeidae</taxon>
        <taxon>Characodon</taxon>
    </lineage>
</organism>
<dbReference type="Proteomes" id="UP001352852">
    <property type="component" value="Unassembled WGS sequence"/>
</dbReference>
<evidence type="ECO:0000313" key="1">
    <source>
        <dbReference type="EMBL" id="MED6279834.1"/>
    </source>
</evidence>
<accession>A0ABU7E1S5</accession>
<comment type="caution">
    <text evidence="1">The sequence shown here is derived from an EMBL/GenBank/DDBJ whole genome shotgun (WGS) entry which is preliminary data.</text>
</comment>
<reference evidence="1 2" key="1">
    <citation type="submission" date="2021-06" db="EMBL/GenBank/DDBJ databases">
        <authorList>
            <person name="Palmer J.M."/>
        </authorList>
    </citation>
    <scope>NUCLEOTIDE SEQUENCE [LARGE SCALE GENOMIC DNA]</scope>
    <source>
        <strain evidence="1 2">CL_MEX2019</strain>
        <tissue evidence="1">Muscle</tissue>
    </source>
</reference>
<keyword evidence="2" id="KW-1185">Reference proteome</keyword>
<name>A0ABU7E1S5_9TELE</name>
<sequence>MHSSGLATKSPYLILIGLVNKPVFGLQQVRECLKPQSDPKGSLLRKWRGTDVLSTLQKLLMALLRLPQKDSLNIIELEERGMIKGVNDSQKVFHFPLEFSVNRNCSLISVCHKPQRK</sequence>
<gene>
    <name evidence="1" type="ORF">CHARACLAT_004781</name>
</gene>
<evidence type="ECO:0000313" key="2">
    <source>
        <dbReference type="Proteomes" id="UP001352852"/>
    </source>
</evidence>
<proteinExistence type="predicted"/>
<protein>
    <submittedName>
        <fullName evidence="1">Uncharacterized protein</fullName>
    </submittedName>
</protein>
<dbReference type="EMBL" id="JAHUTJ010041213">
    <property type="protein sequence ID" value="MED6279834.1"/>
    <property type="molecule type" value="Genomic_DNA"/>
</dbReference>